<name>A0ABP8AYW0_9MICO</name>
<accession>A0ABP8AYW0</accession>
<evidence type="ECO:0008006" key="3">
    <source>
        <dbReference type="Google" id="ProtNLM"/>
    </source>
</evidence>
<sequence length="216" mass="24772">MAKGPLQEIACKGCGGLMQTHLRNVLYCSAECRIYYLASGLRCIVCRTKHEHLPFDLFLIPSGSQLYAADEAEFVKAHEKCRRDWLAANQRSLECDCADCRESKGLPRKRDARYPWIESSGRSTAYRKHFDAVATRDGWTCQICDLPVDQQALPLADKAPVLDHVRRVRDGCDDETENLRLVHRWCNAMREFGGLYRDDDEVWVLAQDRFATEDVE</sequence>
<proteinExistence type="predicted"/>
<protein>
    <recommendedName>
        <fullName evidence="3">HNH endonuclease</fullName>
    </recommendedName>
</protein>
<dbReference type="EMBL" id="BAABBX010000016">
    <property type="protein sequence ID" value="GAA4193645.1"/>
    <property type="molecule type" value="Genomic_DNA"/>
</dbReference>
<dbReference type="Gene3D" id="1.10.30.50">
    <property type="match status" value="1"/>
</dbReference>
<dbReference type="RefSeq" id="WP_344777902.1">
    <property type="nucleotide sequence ID" value="NZ_BAABBX010000016.1"/>
</dbReference>
<reference evidence="2" key="1">
    <citation type="journal article" date="2019" name="Int. J. Syst. Evol. Microbiol.">
        <title>The Global Catalogue of Microorganisms (GCM) 10K type strain sequencing project: providing services to taxonomists for standard genome sequencing and annotation.</title>
        <authorList>
            <consortium name="The Broad Institute Genomics Platform"/>
            <consortium name="The Broad Institute Genome Sequencing Center for Infectious Disease"/>
            <person name="Wu L."/>
            <person name="Ma J."/>
        </authorList>
    </citation>
    <scope>NUCLEOTIDE SEQUENCE [LARGE SCALE GENOMIC DNA]</scope>
    <source>
        <strain evidence="2">JCM 17593</strain>
    </source>
</reference>
<comment type="caution">
    <text evidence="1">The sequence shown here is derived from an EMBL/GenBank/DDBJ whole genome shotgun (WGS) entry which is preliminary data.</text>
</comment>
<gene>
    <name evidence="1" type="ORF">GCM10022288_27750</name>
</gene>
<evidence type="ECO:0000313" key="1">
    <source>
        <dbReference type="EMBL" id="GAA4193645.1"/>
    </source>
</evidence>
<evidence type="ECO:0000313" key="2">
    <source>
        <dbReference type="Proteomes" id="UP001500213"/>
    </source>
</evidence>
<dbReference type="Proteomes" id="UP001500213">
    <property type="component" value="Unassembled WGS sequence"/>
</dbReference>
<organism evidence="1 2">
    <name type="scientific">Gryllotalpicola kribbensis</name>
    <dbReference type="NCBI Taxonomy" id="993084"/>
    <lineage>
        <taxon>Bacteria</taxon>
        <taxon>Bacillati</taxon>
        <taxon>Actinomycetota</taxon>
        <taxon>Actinomycetes</taxon>
        <taxon>Micrococcales</taxon>
        <taxon>Microbacteriaceae</taxon>
        <taxon>Gryllotalpicola</taxon>
    </lineage>
</organism>
<keyword evidence="2" id="KW-1185">Reference proteome</keyword>